<feature type="compositionally biased region" description="Basic and acidic residues" evidence="1">
    <location>
        <begin position="1"/>
        <end position="16"/>
    </location>
</feature>
<feature type="compositionally biased region" description="Polar residues" evidence="1">
    <location>
        <begin position="145"/>
        <end position="157"/>
    </location>
</feature>
<organism evidence="2 3">
    <name type="scientific">Fukomys damarensis</name>
    <name type="common">Damaraland mole rat</name>
    <name type="synonym">Cryptomys damarensis</name>
    <dbReference type="NCBI Taxonomy" id="885580"/>
    <lineage>
        <taxon>Eukaryota</taxon>
        <taxon>Metazoa</taxon>
        <taxon>Chordata</taxon>
        <taxon>Craniata</taxon>
        <taxon>Vertebrata</taxon>
        <taxon>Euteleostomi</taxon>
        <taxon>Mammalia</taxon>
        <taxon>Eutheria</taxon>
        <taxon>Euarchontoglires</taxon>
        <taxon>Glires</taxon>
        <taxon>Rodentia</taxon>
        <taxon>Hystricomorpha</taxon>
        <taxon>Bathyergidae</taxon>
        <taxon>Fukomys</taxon>
    </lineage>
</organism>
<reference evidence="2 3" key="1">
    <citation type="submission" date="2013-11" db="EMBL/GenBank/DDBJ databases">
        <title>The Damaraland mole rat (Fukomys damarensis) genome and evolution of African mole rats.</title>
        <authorList>
            <person name="Gladyshev V.N."/>
            <person name="Fang X."/>
        </authorList>
    </citation>
    <scope>NUCLEOTIDE SEQUENCE [LARGE SCALE GENOMIC DNA]</scope>
    <source>
        <tissue evidence="2">Liver</tissue>
    </source>
</reference>
<keyword evidence="3" id="KW-1185">Reference proteome</keyword>
<name>A0A091DZY2_FUKDA</name>
<accession>A0A091DZY2</accession>
<sequence>MSFLCTEEKDQAHRMEVPTTTHARTQDVHPPPAEHHDPAGGCDRGCERGGRCQGSDLRDRGAASGAHSTVYLSTFQANTTLYTAELLTLAAVRFRPRCKAVPRAPTQANMSGVFVHILFSVPGPRITLLQEQRRGEAAQPVPPNDQVSLSSHGTRIQATPDRKPARSSVSHVALTVYPVWSPVCPQPSSAFPPKGCLLHGLKGSSWCILNANNLATKDGKYLL</sequence>
<evidence type="ECO:0000313" key="3">
    <source>
        <dbReference type="Proteomes" id="UP000028990"/>
    </source>
</evidence>
<dbReference type="EMBL" id="KN121627">
    <property type="protein sequence ID" value="KFO35860.1"/>
    <property type="molecule type" value="Genomic_DNA"/>
</dbReference>
<proteinExistence type="predicted"/>
<dbReference type="Proteomes" id="UP000028990">
    <property type="component" value="Unassembled WGS sequence"/>
</dbReference>
<gene>
    <name evidence="2" type="ORF">H920_02717</name>
</gene>
<evidence type="ECO:0000256" key="1">
    <source>
        <dbReference type="SAM" id="MobiDB-lite"/>
    </source>
</evidence>
<feature type="region of interest" description="Disordered" evidence="1">
    <location>
        <begin position="134"/>
        <end position="166"/>
    </location>
</feature>
<evidence type="ECO:0000313" key="2">
    <source>
        <dbReference type="EMBL" id="KFO35860.1"/>
    </source>
</evidence>
<protein>
    <submittedName>
        <fullName evidence="2">Uncharacterized protein</fullName>
    </submittedName>
</protein>
<feature type="region of interest" description="Disordered" evidence="1">
    <location>
        <begin position="1"/>
        <end position="60"/>
    </location>
</feature>
<feature type="compositionally biased region" description="Basic and acidic residues" evidence="1">
    <location>
        <begin position="24"/>
        <end position="60"/>
    </location>
</feature>
<dbReference type="AlphaFoldDB" id="A0A091DZY2"/>